<evidence type="ECO:0000313" key="1">
    <source>
        <dbReference type="EMBL" id="KKM81668.1"/>
    </source>
</evidence>
<sequence length="135" mass="15323">MLVTREPTRREIPDEEGQWIDICKLSLSQMKAARKAATIDSASIAKAFGPELVKALKDDDSGSKKLKKLNRALQYEENQFDTEVLLTAGIVEWSYNADWSEAPICDLLDERTGIWIKNEIIDLNRPPSEEEEKNS</sequence>
<protein>
    <submittedName>
        <fullName evidence="1">Uncharacterized protein</fullName>
    </submittedName>
</protein>
<reference evidence="1" key="1">
    <citation type="journal article" date="2015" name="Nature">
        <title>Complex archaea that bridge the gap between prokaryotes and eukaryotes.</title>
        <authorList>
            <person name="Spang A."/>
            <person name="Saw J.H."/>
            <person name="Jorgensen S.L."/>
            <person name="Zaremba-Niedzwiedzka K."/>
            <person name="Martijn J."/>
            <person name="Lind A.E."/>
            <person name="van Eijk R."/>
            <person name="Schleper C."/>
            <person name="Guy L."/>
            <person name="Ettema T.J."/>
        </authorList>
    </citation>
    <scope>NUCLEOTIDE SEQUENCE</scope>
</reference>
<gene>
    <name evidence="1" type="ORF">LCGC14_1327530</name>
</gene>
<dbReference type="EMBL" id="LAZR01007985">
    <property type="protein sequence ID" value="KKM81668.1"/>
    <property type="molecule type" value="Genomic_DNA"/>
</dbReference>
<name>A0A0F9KI66_9ZZZZ</name>
<dbReference type="AlphaFoldDB" id="A0A0F9KI66"/>
<organism evidence="1">
    <name type="scientific">marine sediment metagenome</name>
    <dbReference type="NCBI Taxonomy" id="412755"/>
    <lineage>
        <taxon>unclassified sequences</taxon>
        <taxon>metagenomes</taxon>
        <taxon>ecological metagenomes</taxon>
    </lineage>
</organism>
<proteinExistence type="predicted"/>
<comment type="caution">
    <text evidence="1">The sequence shown here is derived from an EMBL/GenBank/DDBJ whole genome shotgun (WGS) entry which is preliminary data.</text>
</comment>
<accession>A0A0F9KI66</accession>